<dbReference type="Proteomes" id="UP000433181">
    <property type="component" value="Unassembled WGS sequence"/>
</dbReference>
<comment type="caution">
    <text evidence="3">The sequence shown here is derived from an EMBL/GenBank/DDBJ whole genome shotgun (WGS) entry which is preliminary data.</text>
</comment>
<accession>A0A6I2UJE0</accession>
<reference evidence="3 4" key="1">
    <citation type="submission" date="2019-08" db="EMBL/GenBank/DDBJ databases">
        <title>In-depth cultivation of the pig gut microbiome towards novel bacterial diversity and tailored functional studies.</title>
        <authorList>
            <person name="Wylensek D."/>
            <person name="Hitch T.C.A."/>
            <person name="Clavel T."/>
        </authorList>
    </citation>
    <scope>NUCLEOTIDE SEQUENCE [LARGE SCALE GENOMIC DNA]</scope>
    <source>
        <strain evidence="3 4">WCA-693-APC-5D-A</strain>
    </source>
</reference>
<dbReference type="PROSITE" id="PS51736">
    <property type="entry name" value="RECOMBINASES_3"/>
    <property type="match status" value="1"/>
</dbReference>
<dbReference type="InterPro" id="IPR011109">
    <property type="entry name" value="DNA_bind_recombinase_dom"/>
</dbReference>
<dbReference type="InterPro" id="IPR050639">
    <property type="entry name" value="SSR_resolvase"/>
</dbReference>
<sequence>MTTLKRVALYARFSSDNQRAESIDAQIRAMKKYCQENHYLIVETYVDEAKSATSDKRPAFQQMIKDSDKKLFDILLVHKLDRFSRNRYDSAMYKNRLKRNGVTVFSVLEKLNDSPESVIMESLLEGMSEYYSKNLSREVMKGLNENALKCKHTGGKPPLGYSLAPDKTLVINENEAVIVRMIFDLYDKGFQYTYIMKKLEQEGYRTRNGNIFNKNSLYTIMHNEKYNGVYVYNRLASKDNSGKRNGHKYKDSSEIVRVEGGCPAIVPKETFQRVQKRLSMNIHRVECRITKKYYLLSSKVVCGVCGRHMSGSSRRSGNKKYYLSTYRCAQLRTVCGNREINHLYLDDFIDNYMKEHFFTLENLTKIQADYAEKVKQLSGSTTKKLEQFQHELTAVNEKLKNLMQLVEKGLLNEALYQKIEKLNSEKIRLETCMNEIPKKVSDAIEWTPEGVMKEYNNAMYGSEEYRLLLQRFISEIRVSKFDVKLILKAGENYDSGLSLEMEVDFTRKMIYEHYGSHVRGA</sequence>
<dbReference type="RefSeq" id="WP_154407472.1">
    <property type="nucleotide sequence ID" value="NZ_VUNR01000020.1"/>
</dbReference>
<evidence type="ECO:0000313" key="3">
    <source>
        <dbReference type="EMBL" id="MSU09301.1"/>
    </source>
</evidence>
<dbReference type="GeneID" id="96779240"/>
<dbReference type="CDD" id="cd00338">
    <property type="entry name" value="Ser_Recombinase"/>
    <property type="match status" value="1"/>
</dbReference>
<evidence type="ECO:0000259" key="2">
    <source>
        <dbReference type="PROSITE" id="PS51737"/>
    </source>
</evidence>
<dbReference type="Pfam" id="PF07508">
    <property type="entry name" value="Recombinase"/>
    <property type="match status" value="1"/>
</dbReference>
<dbReference type="InterPro" id="IPR036162">
    <property type="entry name" value="Resolvase-like_N_sf"/>
</dbReference>
<dbReference type="PANTHER" id="PTHR30461:SF23">
    <property type="entry name" value="DNA RECOMBINASE-RELATED"/>
    <property type="match status" value="1"/>
</dbReference>
<dbReference type="PANTHER" id="PTHR30461">
    <property type="entry name" value="DNA-INVERTASE FROM LAMBDOID PROPHAGE"/>
    <property type="match status" value="1"/>
</dbReference>
<organism evidence="3 4">
    <name type="scientific">Anaerovibrio slackiae</name>
    <dbReference type="NCBI Taxonomy" id="2652309"/>
    <lineage>
        <taxon>Bacteria</taxon>
        <taxon>Bacillati</taxon>
        <taxon>Bacillota</taxon>
        <taxon>Negativicutes</taxon>
        <taxon>Selenomonadales</taxon>
        <taxon>Selenomonadaceae</taxon>
        <taxon>Anaerovibrio</taxon>
    </lineage>
</organism>
<dbReference type="SMART" id="SM00857">
    <property type="entry name" value="Resolvase"/>
    <property type="match status" value="1"/>
</dbReference>
<dbReference type="InterPro" id="IPR038109">
    <property type="entry name" value="DNA_bind_recomb_sf"/>
</dbReference>
<dbReference type="SUPFAM" id="SSF53041">
    <property type="entry name" value="Resolvase-like"/>
    <property type="match status" value="1"/>
</dbReference>
<name>A0A6I2UJE0_9FIRM</name>
<dbReference type="Pfam" id="PF13408">
    <property type="entry name" value="Zn_ribbon_recom"/>
    <property type="match status" value="1"/>
</dbReference>
<dbReference type="InterPro" id="IPR025827">
    <property type="entry name" value="Zn_ribbon_recom_dom"/>
</dbReference>
<dbReference type="AlphaFoldDB" id="A0A6I2UJE0"/>
<dbReference type="GO" id="GO:0000150">
    <property type="term" value="F:DNA strand exchange activity"/>
    <property type="evidence" value="ECO:0007669"/>
    <property type="project" value="InterPro"/>
</dbReference>
<dbReference type="InterPro" id="IPR006119">
    <property type="entry name" value="Resolv_N"/>
</dbReference>
<proteinExistence type="predicted"/>
<feature type="domain" description="Resolvase/invertase-type recombinase catalytic" evidence="1">
    <location>
        <begin position="6"/>
        <end position="154"/>
    </location>
</feature>
<dbReference type="GO" id="GO:0003677">
    <property type="term" value="F:DNA binding"/>
    <property type="evidence" value="ECO:0007669"/>
    <property type="project" value="InterPro"/>
</dbReference>
<evidence type="ECO:0000259" key="1">
    <source>
        <dbReference type="PROSITE" id="PS51736"/>
    </source>
</evidence>
<dbReference type="PROSITE" id="PS51737">
    <property type="entry name" value="RECOMBINASE_DNA_BIND"/>
    <property type="match status" value="1"/>
</dbReference>
<dbReference type="Pfam" id="PF00239">
    <property type="entry name" value="Resolvase"/>
    <property type="match status" value="1"/>
</dbReference>
<dbReference type="Gene3D" id="3.40.50.1390">
    <property type="entry name" value="Resolvase, N-terminal catalytic domain"/>
    <property type="match status" value="1"/>
</dbReference>
<keyword evidence="4" id="KW-1185">Reference proteome</keyword>
<dbReference type="EMBL" id="VUNR01000020">
    <property type="protein sequence ID" value="MSU09301.1"/>
    <property type="molecule type" value="Genomic_DNA"/>
</dbReference>
<feature type="domain" description="Recombinase" evidence="2">
    <location>
        <begin position="158"/>
        <end position="284"/>
    </location>
</feature>
<evidence type="ECO:0000313" key="4">
    <source>
        <dbReference type="Proteomes" id="UP000433181"/>
    </source>
</evidence>
<protein>
    <submittedName>
        <fullName evidence="3">Recombinase family protein</fullName>
    </submittedName>
</protein>
<gene>
    <name evidence="3" type="ORF">FYJ84_09920</name>
</gene>
<dbReference type="Gene3D" id="3.90.1750.20">
    <property type="entry name" value="Putative Large Serine Recombinase, Chain B, Domain 2"/>
    <property type="match status" value="1"/>
</dbReference>